<sequence>MGDTVSVFNRSGDAAYHFRVECTRKVGKKSKLLMEEQILDLEFLWLLNREDSLELNKILKSQSSSCSLKPSGPLLQLKKDLSTFCGFPVFIKEFGRNCPVKKRNSTTHRWHKFELQYSSISSIVVSKADNLTIYIRMLLPPLMYAIQNEDDTEDCVPFCEIDYKTDWARTIDLYENCPAFLKKEFSMNTVLKLDFKSEEYDFLFQILTYCKSIQLFFSPVIVIKSPSPPIKLQLNFLSKLGPLNEKQEQDAFECFYAVQCLLTHSFEINDHLVARQEADTIKSFLQEKCEKKPIALYRALYFIFEAVISGNVIFFSDCLKYLYESLQNEEVYLATEGFSEENINNGSQMLLIKRAILTPTHFRLLPPQPVLKSRALRDCDPKYSLRISIKDINMDAINYSTKSFGSNSMELQRQFFNKYYKNTLLKGLCVGKRNFKYVGSSTSQLKSHGLWFYAKDKKNVTADDLRKHFGSLDKIRHVPKYMARMGQTFSQSLGFIRVPQEWTNVKNPDPDIEGGIKEYLKFDDLKSNEKKKLVVENIDAQNEMSDPSNPQSEKFEPYTFSDGIGRMSNELAEEVYKRFNVEDRKPSAMQIRYAGCKGMLVVDPELEGKTIRFRESMKKFDSDNNYLEILKFSEKRKWMFPKPPFYNNTGATWCKERDFSGVAEGNDSETY</sequence>
<dbReference type="EC" id="2.7.7.48" evidence="1"/>
<dbReference type="Pfam" id="PF05183">
    <property type="entry name" value="RdRP"/>
    <property type="match status" value="1"/>
</dbReference>
<dbReference type="GO" id="GO:0031380">
    <property type="term" value="C:nuclear RNA-directed RNA polymerase complex"/>
    <property type="evidence" value="ECO:0007669"/>
    <property type="project" value="TreeGrafter"/>
</dbReference>
<dbReference type="Proteomes" id="UP001054837">
    <property type="component" value="Unassembled WGS sequence"/>
</dbReference>
<dbReference type="GO" id="GO:0030422">
    <property type="term" value="P:siRNA processing"/>
    <property type="evidence" value="ECO:0007669"/>
    <property type="project" value="TreeGrafter"/>
</dbReference>
<dbReference type="InterPro" id="IPR007855">
    <property type="entry name" value="RDRP"/>
</dbReference>
<keyword evidence="4" id="KW-1185">Reference proteome</keyword>
<feature type="domain" description="RDRP core" evidence="2">
    <location>
        <begin position="357"/>
        <end position="636"/>
    </location>
</feature>
<keyword evidence="1 3" id="KW-0696">RNA-directed RNA polymerase</keyword>
<dbReference type="EMBL" id="BPLQ01015363">
    <property type="protein sequence ID" value="GIY87686.1"/>
    <property type="molecule type" value="Genomic_DNA"/>
</dbReference>
<gene>
    <name evidence="3" type="primary">SHL2</name>
    <name evidence="3" type="ORF">CDAR_118691</name>
</gene>
<reference evidence="3 4" key="1">
    <citation type="submission" date="2021-06" db="EMBL/GenBank/DDBJ databases">
        <title>Caerostris darwini draft genome.</title>
        <authorList>
            <person name="Kono N."/>
            <person name="Arakawa K."/>
        </authorList>
    </citation>
    <scope>NUCLEOTIDE SEQUENCE [LARGE SCALE GENOMIC DNA]</scope>
</reference>
<keyword evidence="1" id="KW-0808">Transferase</keyword>
<dbReference type="GO" id="GO:0003968">
    <property type="term" value="F:RNA-directed RNA polymerase activity"/>
    <property type="evidence" value="ECO:0007669"/>
    <property type="project" value="UniProtKB-KW"/>
</dbReference>
<name>A0AAV4WYV2_9ARAC</name>
<dbReference type="GO" id="GO:0003723">
    <property type="term" value="F:RNA binding"/>
    <property type="evidence" value="ECO:0007669"/>
    <property type="project" value="UniProtKB-KW"/>
</dbReference>
<keyword evidence="1" id="KW-0548">Nucleotidyltransferase</keyword>
<comment type="similarity">
    <text evidence="1">Belongs to the RdRP family.</text>
</comment>
<organism evidence="3 4">
    <name type="scientific">Caerostris darwini</name>
    <dbReference type="NCBI Taxonomy" id="1538125"/>
    <lineage>
        <taxon>Eukaryota</taxon>
        <taxon>Metazoa</taxon>
        <taxon>Ecdysozoa</taxon>
        <taxon>Arthropoda</taxon>
        <taxon>Chelicerata</taxon>
        <taxon>Arachnida</taxon>
        <taxon>Araneae</taxon>
        <taxon>Araneomorphae</taxon>
        <taxon>Entelegynae</taxon>
        <taxon>Araneoidea</taxon>
        <taxon>Araneidae</taxon>
        <taxon>Caerostris</taxon>
    </lineage>
</organism>
<comment type="catalytic activity">
    <reaction evidence="1">
        <text>RNA(n) + a ribonucleoside 5'-triphosphate = RNA(n+1) + diphosphate</text>
        <dbReference type="Rhea" id="RHEA:21248"/>
        <dbReference type="Rhea" id="RHEA-COMP:14527"/>
        <dbReference type="Rhea" id="RHEA-COMP:17342"/>
        <dbReference type="ChEBI" id="CHEBI:33019"/>
        <dbReference type="ChEBI" id="CHEBI:61557"/>
        <dbReference type="ChEBI" id="CHEBI:140395"/>
        <dbReference type="EC" id="2.7.7.48"/>
    </reaction>
</comment>
<keyword evidence="1" id="KW-0694">RNA-binding</keyword>
<evidence type="ECO:0000313" key="4">
    <source>
        <dbReference type="Proteomes" id="UP001054837"/>
    </source>
</evidence>
<dbReference type="PANTHER" id="PTHR23079:SF55">
    <property type="entry name" value="RNA-DIRECTED RNA POLYMERASE"/>
    <property type="match status" value="1"/>
</dbReference>
<protein>
    <recommendedName>
        <fullName evidence="1">RNA-dependent RNA polymerase</fullName>
        <ecNumber evidence="1">2.7.7.48</ecNumber>
    </recommendedName>
</protein>
<dbReference type="InterPro" id="IPR057596">
    <property type="entry name" value="RDRP_core"/>
</dbReference>
<proteinExistence type="inferred from homology"/>
<evidence type="ECO:0000259" key="2">
    <source>
        <dbReference type="Pfam" id="PF05183"/>
    </source>
</evidence>
<accession>A0AAV4WYV2</accession>
<comment type="caution">
    <text evidence="3">The sequence shown here is derived from an EMBL/GenBank/DDBJ whole genome shotgun (WGS) entry which is preliminary data.</text>
</comment>
<evidence type="ECO:0000313" key="3">
    <source>
        <dbReference type="EMBL" id="GIY87686.1"/>
    </source>
</evidence>
<dbReference type="PANTHER" id="PTHR23079">
    <property type="entry name" value="RNA-DEPENDENT RNA POLYMERASE"/>
    <property type="match status" value="1"/>
</dbReference>
<dbReference type="AlphaFoldDB" id="A0AAV4WYV2"/>
<evidence type="ECO:0000256" key="1">
    <source>
        <dbReference type="RuleBase" id="RU363098"/>
    </source>
</evidence>